<evidence type="ECO:0000313" key="4">
    <source>
        <dbReference type="EMBL" id="ALX03202.1"/>
    </source>
</evidence>
<dbReference type="EMBL" id="CP011502">
    <property type="protein sequence ID" value="ALX03202.1"/>
    <property type="molecule type" value="Genomic_DNA"/>
</dbReference>
<dbReference type="Proteomes" id="UP000067689">
    <property type="component" value="Chromosome"/>
</dbReference>
<feature type="transmembrane region" description="Helical" evidence="2">
    <location>
        <begin position="42"/>
        <end position="65"/>
    </location>
</feature>
<feature type="compositionally biased region" description="Low complexity" evidence="1">
    <location>
        <begin position="10"/>
        <end position="21"/>
    </location>
</feature>
<dbReference type="Pfam" id="PF12089">
    <property type="entry name" value="DUF3566"/>
    <property type="match status" value="1"/>
</dbReference>
<dbReference type="STRING" id="2041.AERYTH_00050"/>
<feature type="transmembrane region" description="Helical" evidence="2">
    <location>
        <begin position="100"/>
        <end position="126"/>
    </location>
</feature>
<gene>
    <name evidence="4" type="ORF">AERYTH_00050</name>
</gene>
<organism evidence="4 5">
    <name type="scientific">Aeromicrobium erythreum</name>
    <dbReference type="NCBI Taxonomy" id="2041"/>
    <lineage>
        <taxon>Bacteria</taxon>
        <taxon>Bacillati</taxon>
        <taxon>Actinomycetota</taxon>
        <taxon>Actinomycetes</taxon>
        <taxon>Propionibacteriales</taxon>
        <taxon>Nocardioidaceae</taxon>
        <taxon>Aeromicrobium</taxon>
    </lineage>
</organism>
<dbReference type="PATRIC" id="fig|2041.4.peg.10"/>
<name>A0A0U4D4U5_9ACTN</name>
<evidence type="ECO:0000256" key="2">
    <source>
        <dbReference type="SAM" id="Phobius"/>
    </source>
</evidence>
<keyword evidence="2" id="KW-0472">Membrane</keyword>
<reference evidence="4 5" key="1">
    <citation type="journal article" date="1991" name="Int. J. Syst. Bacteriol.">
        <title>Description of the erythromycin-producing bacterium Arthrobacter sp. strain NRRL B-3381 as Aeromicrobium erythreum gen. nov., sp. nov.</title>
        <authorList>
            <person name="Miller E.S."/>
            <person name="Woese C.R."/>
            <person name="Brenner S."/>
        </authorList>
    </citation>
    <scope>NUCLEOTIDE SEQUENCE [LARGE SCALE GENOMIC DNA]</scope>
    <source>
        <strain evidence="4 5">AR18</strain>
    </source>
</reference>
<keyword evidence="2" id="KW-1133">Transmembrane helix</keyword>
<feature type="region of interest" description="Disordered" evidence="1">
    <location>
        <begin position="1"/>
        <end position="21"/>
    </location>
</feature>
<protein>
    <submittedName>
        <fullName evidence="4">Membrane protein</fullName>
    </submittedName>
</protein>
<evidence type="ECO:0000256" key="1">
    <source>
        <dbReference type="SAM" id="MobiDB-lite"/>
    </source>
</evidence>
<dbReference type="AlphaFoldDB" id="A0A0U4D4U5"/>
<feature type="domain" description="DUF3566" evidence="3">
    <location>
        <begin position="25"/>
        <end position="142"/>
    </location>
</feature>
<dbReference type="InterPro" id="IPR021949">
    <property type="entry name" value="DUF3566_TM"/>
</dbReference>
<dbReference type="OrthoDB" id="3240216at2"/>
<evidence type="ECO:0000259" key="3">
    <source>
        <dbReference type="Pfam" id="PF12089"/>
    </source>
</evidence>
<dbReference type="KEGG" id="aer:AERYTH_00050"/>
<keyword evidence="2" id="KW-0812">Transmembrane</keyword>
<keyword evidence="5" id="KW-1185">Reference proteome</keyword>
<proteinExistence type="predicted"/>
<sequence length="143" mass="14989">MPAVKDEPKAPAASASPAAASASGRQARLRLTHVEPWSVTRLAFVVSVALMIVSVVAVTIFWVVLDLTGIWDQLNGTVSNVLSDSAGSFDLTDYLGLGRLVGLTLIFSAVNVVLMTAIATIAAHLYNLAAQLLGGIEVTFTDH</sequence>
<accession>A0A0U4D4U5</accession>
<evidence type="ECO:0000313" key="5">
    <source>
        <dbReference type="Proteomes" id="UP000067689"/>
    </source>
</evidence>